<protein>
    <submittedName>
        <fullName evidence="2">Uncharacterized protein</fullName>
    </submittedName>
</protein>
<evidence type="ECO:0000313" key="3">
    <source>
        <dbReference type="Proteomes" id="UP000600918"/>
    </source>
</evidence>
<dbReference type="AlphaFoldDB" id="A0A834U7X8"/>
<evidence type="ECO:0000256" key="1">
    <source>
        <dbReference type="SAM" id="MobiDB-lite"/>
    </source>
</evidence>
<proteinExistence type="predicted"/>
<dbReference type="EMBL" id="JACSDY010000009">
    <property type="protein sequence ID" value="KAF7420624.1"/>
    <property type="molecule type" value="Genomic_DNA"/>
</dbReference>
<comment type="caution">
    <text evidence="2">The sequence shown here is derived from an EMBL/GenBank/DDBJ whole genome shotgun (WGS) entry which is preliminary data.</text>
</comment>
<name>A0A834U7X8_VESPE</name>
<keyword evidence="3" id="KW-1185">Reference proteome</keyword>
<accession>A0A834U7X8</accession>
<evidence type="ECO:0000313" key="2">
    <source>
        <dbReference type="EMBL" id="KAF7420624.1"/>
    </source>
</evidence>
<sequence>MYTVVSRRKTQKERYESREENENRLLQDFKFFSKTRERAPQLRRVPSTVSRRGSQQRHTLDPELSSLRERDTNHLFVECELKSFSLPRGYPPEVIVTQDDQGFLCHSSIRLTPQRDLFCFSSRPRSI</sequence>
<organism evidence="2 3">
    <name type="scientific">Vespula pensylvanica</name>
    <name type="common">Western yellow jacket</name>
    <name type="synonym">Wasp</name>
    <dbReference type="NCBI Taxonomy" id="30213"/>
    <lineage>
        <taxon>Eukaryota</taxon>
        <taxon>Metazoa</taxon>
        <taxon>Ecdysozoa</taxon>
        <taxon>Arthropoda</taxon>
        <taxon>Hexapoda</taxon>
        <taxon>Insecta</taxon>
        <taxon>Pterygota</taxon>
        <taxon>Neoptera</taxon>
        <taxon>Endopterygota</taxon>
        <taxon>Hymenoptera</taxon>
        <taxon>Apocrita</taxon>
        <taxon>Aculeata</taxon>
        <taxon>Vespoidea</taxon>
        <taxon>Vespidae</taxon>
        <taxon>Vespinae</taxon>
        <taxon>Vespula</taxon>
    </lineage>
</organism>
<reference evidence="2" key="1">
    <citation type="journal article" date="2020" name="G3 (Bethesda)">
        <title>High-Quality Assemblies for Three Invasive Social Wasps from the &lt;i&gt;Vespula&lt;/i&gt; Genus.</title>
        <authorList>
            <person name="Harrop T.W.R."/>
            <person name="Guhlin J."/>
            <person name="McLaughlin G.M."/>
            <person name="Permina E."/>
            <person name="Stockwell P."/>
            <person name="Gilligan J."/>
            <person name="Le Lec M.F."/>
            <person name="Gruber M.A.M."/>
            <person name="Quinn O."/>
            <person name="Lovegrove M."/>
            <person name="Duncan E.J."/>
            <person name="Remnant E.J."/>
            <person name="Van Eeckhoven J."/>
            <person name="Graham B."/>
            <person name="Knapp R.A."/>
            <person name="Langford K.W."/>
            <person name="Kronenberg Z."/>
            <person name="Press M.O."/>
            <person name="Eacker S.M."/>
            <person name="Wilson-Rankin E.E."/>
            <person name="Purcell J."/>
            <person name="Lester P.J."/>
            <person name="Dearden P.K."/>
        </authorList>
    </citation>
    <scope>NUCLEOTIDE SEQUENCE</scope>
    <source>
        <strain evidence="2">Volc-1</strain>
    </source>
</reference>
<feature type="compositionally biased region" description="Polar residues" evidence="1">
    <location>
        <begin position="47"/>
        <end position="57"/>
    </location>
</feature>
<feature type="region of interest" description="Disordered" evidence="1">
    <location>
        <begin position="42"/>
        <end position="62"/>
    </location>
</feature>
<dbReference type="Proteomes" id="UP000600918">
    <property type="component" value="Unassembled WGS sequence"/>
</dbReference>
<gene>
    <name evidence="2" type="ORF">H0235_010921</name>
</gene>